<evidence type="ECO:0000313" key="2">
    <source>
        <dbReference type="Proteomes" id="UP000824533"/>
    </source>
</evidence>
<keyword evidence="2" id="KW-1185">Reference proteome</keyword>
<dbReference type="EMBL" id="CM034409">
    <property type="protein sequence ID" value="KAJ0171847.1"/>
    <property type="molecule type" value="Genomic_DNA"/>
</dbReference>
<proteinExistence type="predicted"/>
<accession>A0ACC1CK50</accession>
<gene>
    <name evidence="1" type="ORF">K1T71_012610</name>
</gene>
<dbReference type="Proteomes" id="UP000824533">
    <property type="component" value="Linkage Group LG23"/>
</dbReference>
<organism evidence="1 2">
    <name type="scientific">Dendrolimus kikuchii</name>
    <dbReference type="NCBI Taxonomy" id="765133"/>
    <lineage>
        <taxon>Eukaryota</taxon>
        <taxon>Metazoa</taxon>
        <taxon>Ecdysozoa</taxon>
        <taxon>Arthropoda</taxon>
        <taxon>Hexapoda</taxon>
        <taxon>Insecta</taxon>
        <taxon>Pterygota</taxon>
        <taxon>Neoptera</taxon>
        <taxon>Endopterygota</taxon>
        <taxon>Lepidoptera</taxon>
        <taxon>Glossata</taxon>
        <taxon>Ditrysia</taxon>
        <taxon>Bombycoidea</taxon>
        <taxon>Lasiocampidae</taxon>
        <taxon>Dendrolimus</taxon>
    </lineage>
</organism>
<comment type="caution">
    <text evidence="1">The sequence shown here is derived from an EMBL/GenBank/DDBJ whole genome shotgun (WGS) entry which is preliminary data.</text>
</comment>
<evidence type="ECO:0000313" key="1">
    <source>
        <dbReference type="EMBL" id="KAJ0171847.1"/>
    </source>
</evidence>
<reference evidence="1 2" key="1">
    <citation type="journal article" date="2021" name="Front. Genet.">
        <title>Chromosome-Level Genome Assembly Reveals Significant Gene Expansion in the Toll and IMD Signaling Pathways of Dendrolimus kikuchii.</title>
        <authorList>
            <person name="Zhou J."/>
            <person name="Wu P."/>
            <person name="Xiong Z."/>
            <person name="Liu N."/>
            <person name="Zhao N."/>
            <person name="Ji M."/>
            <person name="Qiu Y."/>
            <person name="Yang B."/>
        </authorList>
    </citation>
    <scope>NUCLEOTIDE SEQUENCE [LARGE SCALE GENOMIC DNA]</scope>
    <source>
        <strain evidence="1">Ann1</strain>
    </source>
</reference>
<name>A0ACC1CK50_9NEOP</name>
<protein>
    <submittedName>
        <fullName evidence="1">Uncharacterized protein</fullName>
    </submittedName>
</protein>
<sequence>MSKYDFIQYHNYYENLRKKFMTQAKVIAQNDFFINKAHWSIHTLNELILKMRYGDVVEGLKRKIDATGKECLLLNTDNAEELIPYEESFNILFTAHLATDHGSVEVMRRHIDGKIFPFFCIPLIISVCDVCKKKSILPNSWQVIISNINPIDDQYNHVLIYREKTINHLFMRPLRRSTVTEMAIELLQLFLQFGIPNYLEFSIRKGIAVEAIQVMNIIKTMHPPCANIICMYDVTKVENSGEIQRISKAITEMMENCHNNNWVLDCHITQYKLNMTRTVIFNYGGEFLTTGIPFELFMGKGANVTEYRKENVINAFEWDMDSQYMDRQASKQNRKTCTTNCDALKNFMQYISLKQSEHKMCSACLRKNFQQIFCRNCKTPIHITCGEIIKKSTNNIDRYEIECLVCLRKHKRHV</sequence>